<accession>A0A0F7ZFB2</accession>
<proteinExistence type="predicted"/>
<evidence type="ECO:0000313" key="1">
    <source>
        <dbReference type="EMBL" id="KJZ68836.1"/>
    </source>
</evidence>
<dbReference type="AlphaFoldDB" id="A0A0F7ZFB2"/>
<gene>
    <name evidence="1" type="ORF">HIM_11776</name>
</gene>
<reference evidence="1 2" key="1">
    <citation type="journal article" date="2014" name="Genome Biol. Evol.">
        <title>Comparative genomics and transcriptomics analyses reveal divergent lifestyle features of nematode endoparasitic fungus Hirsutella minnesotensis.</title>
        <authorList>
            <person name="Lai Y."/>
            <person name="Liu K."/>
            <person name="Zhang X."/>
            <person name="Zhang X."/>
            <person name="Li K."/>
            <person name="Wang N."/>
            <person name="Shu C."/>
            <person name="Wu Y."/>
            <person name="Wang C."/>
            <person name="Bushley K.E."/>
            <person name="Xiang M."/>
            <person name="Liu X."/>
        </authorList>
    </citation>
    <scope>NUCLEOTIDE SEQUENCE [LARGE SCALE GENOMIC DNA]</scope>
    <source>
        <strain evidence="1 2">3608</strain>
    </source>
</reference>
<dbReference type="EMBL" id="KQ030805">
    <property type="protein sequence ID" value="KJZ68836.1"/>
    <property type="molecule type" value="Genomic_DNA"/>
</dbReference>
<keyword evidence="2" id="KW-1185">Reference proteome</keyword>
<name>A0A0F7ZFB2_9HYPO</name>
<dbReference type="OrthoDB" id="10514742at2759"/>
<organism evidence="1 2">
    <name type="scientific">Hirsutella minnesotensis 3608</name>
    <dbReference type="NCBI Taxonomy" id="1043627"/>
    <lineage>
        <taxon>Eukaryota</taxon>
        <taxon>Fungi</taxon>
        <taxon>Dikarya</taxon>
        <taxon>Ascomycota</taxon>
        <taxon>Pezizomycotina</taxon>
        <taxon>Sordariomycetes</taxon>
        <taxon>Hypocreomycetidae</taxon>
        <taxon>Hypocreales</taxon>
        <taxon>Ophiocordycipitaceae</taxon>
        <taxon>Hirsutella</taxon>
    </lineage>
</organism>
<evidence type="ECO:0000313" key="2">
    <source>
        <dbReference type="Proteomes" id="UP000054481"/>
    </source>
</evidence>
<sequence>MASFVDQLSLDVDKQPQHAMDRKSTDLLWGSEFVPKSSGAGSLVDRFAWLAEKSSTSRVLDLAESKKKLWCPLPPCIGAGEMFVVAICFAFEEAEAMDACWKNLRGRLAVAADMWLKWPDDSVDGDNSGAMILLFDPSAPLVGPMQTDEVVRAVQHYMGYCATKALMKAGNKKRSYLPWWKAARTASIELVPEKEKEAWLASRQFLLDTCGQLGRCLAQSFRCEVPCRERDFYDRGVRNAPLDMSDAYWEDRITVD</sequence>
<dbReference type="Proteomes" id="UP000054481">
    <property type="component" value="Unassembled WGS sequence"/>
</dbReference>
<protein>
    <submittedName>
        <fullName evidence="1">Uncharacterized protein</fullName>
    </submittedName>
</protein>